<accession>A0ABP0U386</accession>
<evidence type="ECO:0000256" key="1">
    <source>
        <dbReference type="ARBA" id="ARBA00023015"/>
    </source>
</evidence>
<evidence type="ECO:0000256" key="2">
    <source>
        <dbReference type="ARBA" id="ARBA00023163"/>
    </source>
</evidence>
<keyword evidence="4" id="KW-1185">Reference proteome</keyword>
<dbReference type="InterPro" id="IPR005202">
    <property type="entry name" value="TF_GRAS"/>
</dbReference>
<keyword evidence="2" id="KW-0804">Transcription</keyword>
<reference evidence="3" key="1">
    <citation type="submission" date="2024-02" db="EMBL/GenBank/DDBJ databases">
        <authorList>
            <consortium name="ELIXIR-Norway"/>
            <consortium name="Elixir Norway"/>
        </authorList>
    </citation>
    <scope>NUCLEOTIDE SEQUENCE</scope>
</reference>
<dbReference type="Proteomes" id="UP001497512">
    <property type="component" value="Chromosome 18"/>
</dbReference>
<evidence type="ECO:0000313" key="3">
    <source>
        <dbReference type="EMBL" id="CAK9211652.1"/>
    </source>
</evidence>
<keyword evidence="1" id="KW-0805">Transcription regulation</keyword>
<evidence type="ECO:0008006" key="5">
    <source>
        <dbReference type="Google" id="ProtNLM"/>
    </source>
</evidence>
<dbReference type="Pfam" id="PF03514">
    <property type="entry name" value="GRAS"/>
    <property type="match status" value="1"/>
</dbReference>
<name>A0ABP0U386_9BRYO</name>
<dbReference type="PANTHER" id="PTHR31636">
    <property type="entry name" value="OSJNBA0084A10.13 PROTEIN-RELATED"/>
    <property type="match status" value="1"/>
</dbReference>
<dbReference type="PROSITE" id="PS50985">
    <property type="entry name" value="GRAS"/>
    <property type="match status" value="1"/>
</dbReference>
<organism evidence="3 4">
    <name type="scientific">Sphagnum troendelagicum</name>
    <dbReference type="NCBI Taxonomy" id="128251"/>
    <lineage>
        <taxon>Eukaryota</taxon>
        <taxon>Viridiplantae</taxon>
        <taxon>Streptophyta</taxon>
        <taxon>Embryophyta</taxon>
        <taxon>Bryophyta</taxon>
        <taxon>Sphagnophytina</taxon>
        <taxon>Sphagnopsida</taxon>
        <taxon>Sphagnales</taxon>
        <taxon>Sphagnaceae</taxon>
        <taxon>Sphagnum</taxon>
    </lineage>
</organism>
<gene>
    <name evidence="3" type="ORF">CSSPTR1EN2_LOCUS10882</name>
</gene>
<evidence type="ECO:0000313" key="4">
    <source>
        <dbReference type="Proteomes" id="UP001497512"/>
    </source>
</evidence>
<dbReference type="EMBL" id="OZ019910">
    <property type="protein sequence ID" value="CAK9211652.1"/>
    <property type="molecule type" value="Genomic_DNA"/>
</dbReference>
<proteinExistence type="predicted"/>
<protein>
    <recommendedName>
        <fullName evidence="5">Scarecrow-like protein 3</fullName>
    </recommendedName>
</protein>
<sequence length="435" mass="48699">MIREDTPSLSLSSSVSASTQSFSSLSNLPPHHSALFSVNGPTQHLWLQELRSEERGLYLIQLLLSCANAVACNNMEYSNVFLEQLTLLASLTGDPMQRVATYFMEGLAARITKSWPGVYRALNSTQLPSIVDMLSARQVFFSVCPYLKFAFLTVNQAILDAMEGEKVVHLIDLEASDPVQWLALLQALSVRPGGPPHLRITGVSERRAVLEQTGQRLSIEAEKLDIPFQFHPVHAQLENLDIELLRVKTGEAVAISSVMRLHPLLAKDSRFSGSAAHEASGGTIDQVLRTLRCLSPKVMVVVEQESSHNGPTLLERFIEALHYYCAMFDSLDSTLPQQCPERVTLEKHLFGQEIKNIVACEGVERVERHEKLEKWRKRMENAGFQMLALSQPTVLQAKRLLHCYACDGYRLREKDGCLTLCWQDTPLYSASAWHA</sequence>